<gene>
    <name evidence="1" type="ORF">QO016_002576</name>
</gene>
<evidence type="ECO:0000313" key="2">
    <source>
        <dbReference type="Proteomes" id="UP001236369"/>
    </source>
</evidence>
<comment type="caution">
    <text evidence="1">The sequence shown here is derived from an EMBL/GenBank/DDBJ whole genome shotgun (WGS) entry which is preliminary data.</text>
</comment>
<protein>
    <submittedName>
        <fullName evidence="1">Uncharacterized protein</fullName>
    </submittedName>
</protein>
<dbReference type="RefSeq" id="WP_238249841.1">
    <property type="nucleotide sequence ID" value="NZ_BPQX01000034.1"/>
</dbReference>
<evidence type="ECO:0000313" key="1">
    <source>
        <dbReference type="EMBL" id="MDQ0443078.1"/>
    </source>
</evidence>
<sequence length="91" mass="9857">MSDPSATIAILIGTPAGARLLASATERDAARTAELFLLRLPPRALPAPLWVQCGDRAAGDRLSAYLSEFQAERVRERDGVTAMPDPDRREP</sequence>
<dbReference type="Proteomes" id="UP001236369">
    <property type="component" value="Unassembled WGS sequence"/>
</dbReference>
<accession>A0ABU0HL74</accession>
<proteinExistence type="predicted"/>
<reference evidence="1 2" key="1">
    <citation type="submission" date="2023-07" db="EMBL/GenBank/DDBJ databases">
        <title>Genomic Encyclopedia of Type Strains, Phase IV (KMG-IV): sequencing the most valuable type-strain genomes for metagenomic binning, comparative biology and taxonomic classification.</title>
        <authorList>
            <person name="Goeker M."/>
        </authorList>
    </citation>
    <scope>NUCLEOTIDE SEQUENCE [LARGE SCALE GENOMIC DNA]</scope>
    <source>
        <strain evidence="1 2">DSM 19562</strain>
    </source>
</reference>
<keyword evidence="2" id="KW-1185">Reference proteome</keyword>
<dbReference type="EMBL" id="JAUSVV010000005">
    <property type="protein sequence ID" value="MDQ0443078.1"/>
    <property type="molecule type" value="Genomic_DNA"/>
</dbReference>
<organism evidence="1 2">
    <name type="scientific">Methylobacterium persicinum</name>
    <dbReference type="NCBI Taxonomy" id="374426"/>
    <lineage>
        <taxon>Bacteria</taxon>
        <taxon>Pseudomonadati</taxon>
        <taxon>Pseudomonadota</taxon>
        <taxon>Alphaproteobacteria</taxon>
        <taxon>Hyphomicrobiales</taxon>
        <taxon>Methylobacteriaceae</taxon>
        <taxon>Methylobacterium</taxon>
    </lineage>
</organism>
<name>A0ABU0HL74_9HYPH</name>